<feature type="transmembrane region" description="Helical" evidence="6">
    <location>
        <begin position="77"/>
        <end position="97"/>
    </location>
</feature>
<dbReference type="Pfam" id="PF04117">
    <property type="entry name" value="Mpv17_PMP22"/>
    <property type="match status" value="1"/>
</dbReference>
<comment type="similarity">
    <text evidence="2 6">Belongs to the peroxisomal membrane protein PXMP2/4 family.</text>
</comment>
<dbReference type="PANTHER" id="PTHR11266:SF8">
    <property type="entry name" value="MPV17-LIKE PROTEIN 2"/>
    <property type="match status" value="1"/>
</dbReference>
<feature type="transmembrane region" description="Helical" evidence="6">
    <location>
        <begin position="117"/>
        <end position="135"/>
    </location>
</feature>
<accession>A0AAE1D7N7</accession>
<feature type="compositionally biased region" description="Polar residues" evidence="7">
    <location>
        <begin position="219"/>
        <end position="228"/>
    </location>
</feature>
<comment type="subcellular location">
    <subcellularLocation>
        <location evidence="1">Membrane</location>
        <topology evidence="1">Multi-pass membrane protein</topology>
    </subcellularLocation>
</comment>
<dbReference type="Proteomes" id="UP001283361">
    <property type="component" value="Unassembled WGS sequence"/>
</dbReference>
<comment type="caution">
    <text evidence="8">The sequence shown here is derived from an EMBL/GenBank/DDBJ whole genome shotgun (WGS) entry which is preliminary data.</text>
</comment>
<evidence type="ECO:0000256" key="5">
    <source>
        <dbReference type="ARBA" id="ARBA00023136"/>
    </source>
</evidence>
<organism evidence="8 9">
    <name type="scientific">Elysia crispata</name>
    <name type="common">lettuce slug</name>
    <dbReference type="NCBI Taxonomy" id="231223"/>
    <lineage>
        <taxon>Eukaryota</taxon>
        <taxon>Metazoa</taxon>
        <taxon>Spiralia</taxon>
        <taxon>Lophotrochozoa</taxon>
        <taxon>Mollusca</taxon>
        <taxon>Gastropoda</taxon>
        <taxon>Heterobranchia</taxon>
        <taxon>Euthyneura</taxon>
        <taxon>Panpulmonata</taxon>
        <taxon>Sacoglossa</taxon>
        <taxon>Placobranchoidea</taxon>
        <taxon>Plakobranchidae</taxon>
        <taxon>Elysia</taxon>
    </lineage>
</organism>
<dbReference type="GO" id="GO:0005739">
    <property type="term" value="C:mitochondrion"/>
    <property type="evidence" value="ECO:0007669"/>
    <property type="project" value="TreeGrafter"/>
</dbReference>
<name>A0AAE1D7N7_9GAST</name>
<evidence type="ECO:0000256" key="4">
    <source>
        <dbReference type="ARBA" id="ARBA00022989"/>
    </source>
</evidence>
<evidence type="ECO:0000256" key="3">
    <source>
        <dbReference type="ARBA" id="ARBA00022692"/>
    </source>
</evidence>
<protein>
    <recommendedName>
        <fullName evidence="10">Mpv17-like protein 2</fullName>
    </recommendedName>
</protein>
<evidence type="ECO:0000313" key="8">
    <source>
        <dbReference type="EMBL" id="KAK3759780.1"/>
    </source>
</evidence>
<feature type="region of interest" description="Disordered" evidence="7">
    <location>
        <begin position="209"/>
        <end position="228"/>
    </location>
</feature>
<dbReference type="PANTHER" id="PTHR11266">
    <property type="entry name" value="PEROXISOMAL MEMBRANE PROTEIN 2, PXMP2 MPV17"/>
    <property type="match status" value="1"/>
</dbReference>
<gene>
    <name evidence="8" type="ORF">RRG08_041735</name>
</gene>
<dbReference type="InterPro" id="IPR007248">
    <property type="entry name" value="Mpv17_PMP22"/>
</dbReference>
<evidence type="ECO:0000313" key="9">
    <source>
        <dbReference type="Proteomes" id="UP001283361"/>
    </source>
</evidence>
<keyword evidence="4 6" id="KW-1133">Transmembrane helix</keyword>
<keyword evidence="3 6" id="KW-0812">Transmembrane</keyword>
<dbReference type="AlphaFoldDB" id="A0AAE1D7N7"/>
<keyword evidence="5 6" id="KW-0472">Membrane</keyword>
<evidence type="ECO:0000256" key="1">
    <source>
        <dbReference type="ARBA" id="ARBA00004141"/>
    </source>
</evidence>
<dbReference type="GO" id="GO:0016020">
    <property type="term" value="C:membrane"/>
    <property type="evidence" value="ECO:0007669"/>
    <property type="project" value="UniProtKB-SubCell"/>
</dbReference>
<proteinExistence type="inferred from homology"/>
<keyword evidence="9" id="KW-1185">Reference proteome</keyword>
<sequence>MHVLYRAVLASQKLCIKVRPIVTSVRHGGKLLFSDKLLLYTNTGLSVTLSIAGDVMQQNLKSVKDGSGKKWDKTRTSHMAASGLAIGPVAHYWYLYLDRWFPGRNVASLLKKVALDQLVLSPIYVTMFLVTIGVLEGQGWNMMKEEFKDTGVSMIISDVMVWTPAQTFNFYFVPTRFRVLFDNCISFAMDMWYSYLRFDRHPLHTSSSMKVNKEDCDTDNASSNKIDSSHSDANYATNDYIDYTASYLNMALASQLQENIKCDSHDVSDINQMFPTIESS</sequence>
<evidence type="ECO:0000256" key="7">
    <source>
        <dbReference type="SAM" id="MobiDB-lite"/>
    </source>
</evidence>
<evidence type="ECO:0000256" key="2">
    <source>
        <dbReference type="ARBA" id="ARBA00006824"/>
    </source>
</evidence>
<evidence type="ECO:0000256" key="6">
    <source>
        <dbReference type="RuleBase" id="RU363053"/>
    </source>
</evidence>
<dbReference type="EMBL" id="JAWDGP010005075">
    <property type="protein sequence ID" value="KAK3759780.1"/>
    <property type="molecule type" value="Genomic_DNA"/>
</dbReference>
<evidence type="ECO:0008006" key="10">
    <source>
        <dbReference type="Google" id="ProtNLM"/>
    </source>
</evidence>
<dbReference type="GO" id="GO:0061668">
    <property type="term" value="P:mitochondrial ribosome assembly"/>
    <property type="evidence" value="ECO:0007669"/>
    <property type="project" value="TreeGrafter"/>
</dbReference>
<reference evidence="8" key="1">
    <citation type="journal article" date="2023" name="G3 (Bethesda)">
        <title>A reference genome for the long-term kleptoplast-retaining sea slug Elysia crispata morphotype clarki.</title>
        <authorList>
            <person name="Eastman K.E."/>
            <person name="Pendleton A.L."/>
            <person name="Shaikh M.A."/>
            <person name="Suttiyut T."/>
            <person name="Ogas R."/>
            <person name="Tomko P."/>
            <person name="Gavelis G."/>
            <person name="Widhalm J.R."/>
            <person name="Wisecaver J.H."/>
        </authorList>
    </citation>
    <scope>NUCLEOTIDE SEQUENCE</scope>
    <source>
        <strain evidence="8">ECLA1</strain>
    </source>
</reference>